<dbReference type="EMBL" id="JASJOS010000025">
    <property type="protein sequence ID" value="MDJ1485933.1"/>
    <property type="molecule type" value="Genomic_DNA"/>
</dbReference>
<feature type="signal peptide" evidence="2">
    <location>
        <begin position="1"/>
        <end position="18"/>
    </location>
</feature>
<dbReference type="AlphaFoldDB" id="A0AAE3R0M3"/>
<evidence type="ECO:0000313" key="3">
    <source>
        <dbReference type="EMBL" id="MDJ1485933.1"/>
    </source>
</evidence>
<gene>
    <name evidence="3" type="ORF">QNI16_35960</name>
</gene>
<dbReference type="PROSITE" id="PS51257">
    <property type="entry name" value="PROKAR_LIPOPROTEIN"/>
    <property type="match status" value="1"/>
</dbReference>
<proteinExistence type="predicted"/>
<dbReference type="Proteomes" id="UP001241110">
    <property type="component" value="Unassembled WGS sequence"/>
</dbReference>
<reference evidence="3" key="1">
    <citation type="submission" date="2023-05" db="EMBL/GenBank/DDBJ databases">
        <authorList>
            <person name="Zhang X."/>
        </authorList>
    </citation>
    <scope>NUCLEOTIDE SEQUENCE</scope>
    <source>
        <strain evidence="3">YF14B1</strain>
    </source>
</reference>
<evidence type="ECO:0000256" key="1">
    <source>
        <dbReference type="SAM" id="MobiDB-lite"/>
    </source>
</evidence>
<feature type="region of interest" description="Disordered" evidence="1">
    <location>
        <begin position="17"/>
        <end position="62"/>
    </location>
</feature>
<protein>
    <recommendedName>
        <fullName evidence="5">Cytochrome C551</fullName>
    </recommendedName>
</protein>
<sequence length="62" mass="6364">MKKILLICILAYVFTSCGPGSESSTNTDSTATSITPPPTADSTSTMAPMMGDTSKTDADSTN</sequence>
<organism evidence="3 4">
    <name type="scientific">Xanthocytophaga flava</name>
    <dbReference type="NCBI Taxonomy" id="3048013"/>
    <lineage>
        <taxon>Bacteria</taxon>
        <taxon>Pseudomonadati</taxon>
        <taxon>Bacteroidota</taxon>
        <taxon>Cytophagia</taxon>
        <taxon>Cytophagales</taxon>
        <taxon>Rhodocytophagaceae</taxon>
        <taxon>Xanthocytophaga</taxon>
    </lineage>
</organism>
<name>A0AAE3R0M3_9BACT</name>
<feature type="chain" id="PRO_5041918410" description="Cytochrome C551" evidence="2">
    <location>
        <begin position="19"/>
        <end position="62"/>
    </location>
</feature>
<evidence type="ECO:0008006" key="5">
    <source>
        <dbReference type="Google" id="ProtNLM"/>
    </source>
</evidence>
<evidence type="ECO:0000256" key="2">
    <source>
        <dbReference type="SAM" id="SignalP"/>
    </source>
</evidence>
<feature type="compositionally biased region" description="Low complexity" evidence="1">
    <location>
        <begin position="27"/>
        <end position="48"/>
    </location>
</feature>
<dbReference type="RefSeq" id="WP_313989141.1">
    <property type="nucleotide sequence ID" value="NZ_JASJOS010000025.1"/>
</dbReference>
<evidence type="ECO:0000313" key="4">
    <source>
        <dbReference type="Proteomes" id="UP001241110"/>
    </source>
</evidence>
<keyword evidence="2" id="KW-0732">Signal</keyword>
<accession>A0AAE3R0M3</accession>
<comment type="caution">
    <text evidence="3">The sequence shown here is derived from an EMBL/GenBank/DDBJ whole genome shotgun (WGS) entry which is preliminary data.</text>
</comment>